<accession>A0ABQ7YFG7</accession>
<reference evidence="1 2" key="1">
    <citation type="submission" date="2021-05" db="EMBL/GenBank/DDBJ databases">
        <title>Genome Assembly of Synthetic Allotetraploid Brassica napus Reveals Homoeologous Exchanges between Subgenomes.</title>
        <authorList>
            <person name="Davis J.T."/>
        </authorList>
    </citation>
    <scope>NUCLEOTIDE SEQUENCE [LARGE SCALE GENOMIC DNA]</scope>
    <source>
        <strain evidence="2">cv. Da-Ae</strain>
        <tissue evidence="1">Seedling</tissue>
    </source>
</reference>
<name>A0ABQ7YFG7_BRANA</name>
<organism evidence="1 2">
    <name type="scientific">Brassica napus</name>
    <name type="common">Rape</name>
    <dbReference type="NCBI Taxonomy" id="3708"/>
    <lineage>
        <taxon>Eukaryota</taxon>
        <taxon>Viridiplantae</taxon>
        <taxon>Streptophyta</taxon>
        <taxon>Embryophyta</taxon>
        <taxon>Tracheophyta</taxon>
        <taxon>Spermatophyta</taxon>
        <taxon>Magnoliopsida</taxon>
        <taxon>eudicotyledons</taxon>
        <taxon>Gunneridae</taxon>
        <taxon>Pentapetalae</taxon>
        <taxon>rosids</taxon>
        <taxon>malvids</taxon>
        <taxon>Brassicales</taxon>
        <taxon>Brassicaceae</taxon>
        <taxon>Brassiceae</taxon>
        <taxon>Brassica</taxon>
    </lineage>
</organism>
<keyword evidence="2" id="KW-1185">Reference proteome</keyword>
<gene>
    <name evidence="1" type="ORF">HID58_073927</name>
</gene>
<sequence length="259" mass="28907">MDSSDSSLDLTAGLEDLNLPEMEGALLVAGGNMFSSVGPLSSIGVEEIAIWREKYNLSEDVIIRVPGPVDRVSDFEIDEIPVYEGFFESGFRDRVPSLVNLGVLEGLSIGVVEVLNCYSISPLNSGEGIYYLHPHSRAPLIHEITKKERKHHPVFEGCWTEKFSFMHLQGLSPVWRAADTLQLDLSSGKKTIKRILELSSERCQVPFLVSKEPLRRCSIWGEMSGSKGDEPLAEYQKVLGEQQASDDRDYGPFLFKEEV</sequence>
<evidence type="ECO:0000313" key="1">
    <source>
        <dbReference type="EMBL" id="KAH0866905.1"/>
    </source>
</evidence>
<proteinExistence type="predicted"/>
<dbReference type="EMBL" id="JAGKQM010000017">
    <property type="protein sequence ID" value="KAH0866905.1"/>
    <property type="molecule type" value="Genomic_DNA"/>
</dbReference>
<evidence type="ECO:0000313" key="2">
    <source>
        <dbReference type="Proteomes" id="UP000824890"/>
    </source>
</evidence>
<protein>
    <submittedName>
        <fullName evidence="1">Uncharacterized protein</fullName>
    </submittedName>
</protein>
<comment type="caution">
    <text evidence="1">The sequence shown here is derived from an EMBL/GenBank/DDBJ whole genome shotgun (WGS) entry which is preliminary data.</text>
</comment>
<dbReference type="Proteomes" id="UP000824890">
    <property type="component" value="Unassembled WGS sequence"/>
</dbReference>